<protein>
    <submittedName>
        <fullName evidence="4">NAD(P)-dependent oxidoreductase</fullName>
    </submittedName>
</protein>
<dbReference type="InterPro" id="IPR001509">
    <property type="entry name" value="Epimerase_deHydtase"/>
</dbReference>
<dbReference type="OrthoDB" id="5295702at2"/>
<comment type="similarity">
    <text evidence="2">Belongs to the NAD(P)-dependent epimerase/dehydratase family.</text>
</comment>
<dbReference type="AlphaFoldDB" id="A0A5C4RW30"/>
<feature type="domain" description="NAD-dependent epimerase/dehydratase" evidence="3">
    <location>
        <begin position="179"/>
        <end position="386"/>
    </location>
</feature>
<dbReference type="InterPro" id="IPR036291">
    <property type="entry name" value="NAD(P)-bd_dom_sf"/>
</dbReference>
<dbReference type="InterPro" id="IPR029021">
    <property type="entry name" value="Prot-tyrosine_phosphatase-like"/>
</dbReference>
<evidence type="ECO:0000259" key="3">
    <source>
        <dbReference type="Pfam" id="PF01370"/>
    </source>
</evidence>
<evidence type="ECO:0000256" key="1">
    <source>
        <dbReference type="ARBA" id="ARBA00005125"/>
    </source>
</evidence>
<proteinExistence type="inferred from homology"/>
<keyword evidence="5" id="KW-1185">Reference proteome</keyword>
<evidence type="ECO:0000313" key="5">
    <source>
        <dbReference type="Proteomes" id="UP000305760"/>
    </source>
</evidence>
<evidence type="ECO:0000256" key="2">
    <source>
        <dbReference type="ARBA" id="ARBA00007637"/>
    </source>
</evidence>
<dbReference type="Pfam" id="PF01370">
    <property type="entry name" value="Epimerase"/>
    <property type="match status" value="1"/>
</dbReference>
<evidence type="ECO:0000313" key="4">
    <source>
        <dbReference type="EMBL" id="TNJ35493.1"/>
    </source>
</evidence>
<comment type="caution">
    <text evidence="4">The sequence shown here is derived from an EMBL/GenBank/DDBJ whole genome shotgun (WGS) entry which is preliminary data.</text>
</comment>
<reference evidence="4 5" key="1">
    <citation type="submission" date="2019-03" db="EMBL/GenBank/DDBJ databases">
        <title>Arenimonas daejeonensis sp. nov., isolated from compost.</title>
        <authorList>
            <person name="Jeon C.O."/>
        </authorList>
    </citation>
    <scope>NUCLEOTIDE SEQUENCE [LARGE SCALE GENOMIC DNA]</scope>
    <source>
        <strain evidence="4 5">R29</strain>
    </source>
</reference>
<dbReference type="EMBL" id="SMDR01000001">
    <property type="protein sequence ID" value="TNJ35493.1"/>
    <property type="molecule type" value="Genomic_DNA"/>
</dbReference>
<dbReference type="SUPFAM" id="SSF51735">
    <property type="entry name" value="NAD(P)-binding Rossmann-fold domains"/>
    <property type="match status" value="1"/>
</dbReference>
<gene>
    <name evidence="4" type="ORF">E1B00_06995</name>
</gene>
<organism evidence="4 5">
    <name type="scientific">Arenimonas terrae</name>
    <dbReference type="NCBI Taxonomy" id="2546226"/>
    <lineage>
        <taxon>Bacteria</taxon>
        <taxon>Pseudomonadati</taxon>
        <taxon>Pseudomonadota</taxon>
        <taxon>Gammaproteobacteria</taxon>
        <taxon>Lysobacterales</taxon>
        <taxon>Lysobacteraceae</taxon>
        <taxon>Arenimonas</taxon>
    </lineage>
</organism>
<dbReference type="Proteomes" id="UP000305760">
    <property type="component" value="Unassembled WGS sequence"/>
</dbReference>
<accession>A0A5C4RW30</accession>
<dbReference type="PANTHER" id="PTHR43000">
    <property type="entry name" value="DTDP-D-GLUCOSE 4,6-DEHYDRATASE-RELATED"/>
    <property type="match status" value="1"/>
</dbReference>
<comment type="pathway">
    <text evidence="1">Bacterial outer membrane biogenesis; LPS O-antigen biosynthesis.</text>
</comment>
<name>A0A5C4RW30_9GAMM</name>
<dbReference type="Gene3D" id="3.40.50.720">
    <property type="entry name" value="NAD(P)-binding Rossmann-like Domain"/>
    <property type="match status" value="1"/>
</dbReference>
<dbReference type="SUPFAM" id="SSF52799">
    <property type="entry name" value="(Phosphotyrosine protein) phosphatases II"/>
    <property type="match status" value="1"/>
</dbReference>
<dbReference type="Gene3D" id="3.90.190.10">
    <property type="entry name" value="Protein tyrosine phosphatase superfamily"/>
    <property type="match status" value="1"/>
</dbReference>
<sequence length="470" mass="49459">MLLAGDGRLQRTRPAAAVPGVRHADRAGAAARRLVPPQPGRAVRARRGAADVIRWISPRLGTAPFEEGVGNAGVVLVDVRNLVDRAGNDAATIRGHVDAALSALRRGDRVLVCCDHGISRSNAVATAVLAAEQGTSFDAALITVLATTPSPEIRVEVLAEVRAACGEPPAAPDAPPNRILLTGGHGRLGRLLRRTRPSGIELWAPTRDELDLLDGPAPIDAFLRRHGIGRVAHFAQPHATNLGRSLGDALAMLRNVLDATATRSGTLFFPSTWLVFAGHEAHELHATEATPVRPATCLGDTKALCEQLIAHFVQRHGLAGTVLRSGPVLGPGIAPAFVRNLRQQAAAGTAMDTHRYDNGRPALDFVPADDYAAAVWGLIQAGRTGTFHVGGGALTSTRRMAELIGAALGSASPLSETRVNGATCNVQLDPSRLEQAIGWRPTTAVHEALLRFAQDPSPPADTQTLQEPKA</sequence>